<reference evidence="2 4" key="2">
    <citation type="submission" date="2014-03" db="EMBL/GenBank/DDBJ databases">
        <title>Genomics of Bifidobacteria.</title>
        <authorList>
            <person name="Ventura M."/>
            <person name="Milani C."/>
            <person name="Lugli G.A."/>
        </authorList>
    </citation>
    <scope>NUCLEOTIDE SEQUENCE [LARGE SCALE GENOMIC DNA]</scope>
    <source>
        <strain evidence="2 4">LMG 11596</strain>
    </source>
</reference>
<sequence length="41" mass="4932">MHLSNVLNDSIQTMSILITKMKIMIEKEDFEYIYSVRIINR</sequence>
<protein>
    <submittedName>
        <fullName evidence="1">Uncharacterized protein</fullName>
    </submittedName>
</protein>
<name>D1NRT2_9BIFI</name>
<dbReference type="Proteomes" id="UP000029074">
    <property type="component" value="Unassembled WGS sequence"/>
</dbReference>
<evidence type="ECO:0000313" key="1">
    <source>
        <dbReference type="EMBL" id="EFA23921.1"/>
    </source>
</evidence>
<reference evidence="1 3" key="1">
    <citation type="submission" date="2009-11" db="EMBL/GenBank/DDBJ databases">
        <authorList>
            <person name="Weinstock G."/>
            <person name="Sodergren E."/>
            <person name="Clifton S."/>
            <person name="Fulton L."/>
            <person name="Fulton B."/>
            <person name="Courtney L."/>
            <person name="Fronick C."/>
            <person name="Harrison M."/>
            <person name="Strong C."/>
            <person name="Farmer C."/>
            <person name="Delahaunty K."/>
            <person name="Markovic C."/>
            <person name="Hall O."/>
            <person name="Minx P."/>
            <person name="Tomlinson C."/>
            <person name="Mitreva M."/>
            <person name="Nelson J."/>
            <person name="Hou S."/>
            <person name="Wollam A."/>
            <person name="Pepin K.H."/>
            <person name="Johnson M."/>
            <person name="Bhonagiri V."/>
            <person name="Nash W.E."/>
            <person name="Warren W."/>
            <person name="Chinwalla A."/>
            <person name="Mardis E.R."/>
            <person name="Wilson R.K."/>
        </authorList>
    </citation>
    <scope>NUCLEOTIDE SEQUENCE [LARGE SCALE GENOMIC DNA]</scope>
    <source>
        <strain evidence="1 3">DSM 20093</strain>
    </source>
</reference>
<dbReference type="STRING" id="561180.BIFGAL_03031"/>
<keyword evidence="4" id="KW-1185">Reference proteome</keyword>
<dbReference type="EMBL" id="ABXB03000001">
    <property type="protein sequence ID" value="EFA23921.1"/>
    <property type="molecule type" value="Genomic_DNA"/>
</dbReference>
<comment type="caution">
    <text evidence="1">The sequence shown here is derived from an EMBL/GenBank/DDBJ whole genome shotgun (WGS) entry which is preliminary data.</text>
</comment>
<proteinExistence type="predicted"/>
<evidence type="ECO:0000313" key="4">
    <source>
        <dbReference type="Proteomes" id="UP000029074"/>
    </source>
</evidence>
<organism evidence="1 3">
    <name type="scientific">Bifidobacterium gallicum DSM 20093 = LMG 11596</name>
    <dbReference type="NCBI Taxonomy" id="561180"/>
    <lineage>
        <taxon>Bacteria</taxon>
        <taxon>Bacillati</taxon>
        <taxon>Actinomycetota</taxon>
        <taxon>Actinomycetes</taxon>
        <taxon>Bifidobacteriales</taxon>
        <taxon>Bifidobacteriaceae</taxon>
        <taxon>Bifidobacterium</taxon>
    </lineage>
</organism>
<dbReference type="AlphaFoldDB" id="D1NRT2"/>
<gene>
    <name evidence="2" type="ORF">BGLCM_0687</name>
    <name evidence="1" type="ORF">BIFGAL_03031</name>
</gene>
<evidence type="ECO:0000313" key="2">
    <source>
        <dbReference type="EMBL" id="KFI59102.1"/>
    </source>
</evidence>
<dbReference type="EMBL" id="JGYW01000004">
    <property type="protein sequence ID" value="KFI59102.1"/>
    <property type="molecule type" value="Genomic_DNA"/>
</dbReference>
<dbReference type="Proteomes" id="UP000003656">
    <property type="component" value="Unassembled WGS sequence"/>
</dbReference>
<accession>D1NRT2</accession>
<evidence type="ECO:0000313" key="3">
    <source>
        <dbReference type="Proteomes" id="UP000003656"/>
    </source>
</evidence>